<gene>
    <name evidence="1" type="ORF">Godav_015129</name>
</gene>
<accession>A0A7J8RMZ9</accession>
<sequence>MTLGSTYPLVGLWPENLDMLQQEVWLMIIMVIG</sequence>
<protein>
    <submittedName>
        <fullName evidence="1">Uncharacterized protein</fullName>
    </submittedName>
</protein>
<keyword evidence="2" id="KW-1185">Reference proteome</keyword>
<dbReference type="Proteomes" id="UP000593561">
    <property type="component" value="Unassembled WGS sequence"/>
</dbReference>
<evidence type="ECO:0000313" key="1">
    <source>
        <dbReference type="EMBL" id="MBA0614900.1"/>
    </source>
</evidence>
<comment type="caution">
    <text evidence="1">The sequence shown here is derived from an EMBL/GenBank/DDBJ whole genome shotgun (WGS) entry which is preliminary data.</text>
</comment>
<proteinExistence type="predicted"/>
<organism evidence="1 2">
    <name type="scientific">Gossypium davidsonii</name>
    <name type="common">Davidson's cotton</name>
    <name type="synonym">Gossypium klotzschianum subsp. davidsonii</name>
    <dbReference type="NCBI Taxonomy" id="34287"/>
    <lineage>
        <taxon>Eukaryota</taxon>
        <taxon>Viridiplantae</taxon>
        <taxon>Streptophyta</taxon>
        <taxon>Embryophyta</taxon>
        <taxon>Tracheophyta</taxon>
        <taxon>Spermatophyta</taxon>
        <taxon>Magnoliopsida</taxon>
        <taxon>eudicotyledons</taxon>
        <taxon>Gunneridae</taxon>
        <taxon>Pentapetalae</taxon>
        <taxon>rosids</taxon>
        <taxon>malvids</taxon>
        <taxon>Malvales</taxon>
        <taxon>Malvaceae</taxon>
        <taxon>Malvoideae</taxon>
        <taxon>Gossypium</taxon>
    </lineage>
</organism>
<dbReference type="EMBL" id="JABFAC010000006">
    <property type="protein sequence ID" value="MBA0614900.1"/>
    <property type="molecule type" value="Genomic_DNA"/>
</dbReference>
<dbReference type="AlphaFoldDB" id="A0A7J8RMZ9"/>
<name>A0A7J8RMZ9_GOSDV</name>
<reference evidence="1 2" key="1">
    <citation type="journal article" date="2019" name="Genome Biol. Evol.">
        <title>Insights into the evolution of the New World diploid cottons (Gossypium, subgenus Houzingenia) based on genome sequencing.</title>
        <authorList>
            <person name="Grover C.E."/>
            <person name="Arick M.A. 2nd"/>
            <person name="Thrash A."/>
            <person name="Conover J.L."/>
            <person name="Sanders W.S."/>
            <person name="Peterson D.G."/>
            <person name="Frelichowski J.E."/>
            <person name="Scheffler J.A."/>
            <person name="Scheffler B.E."/>
            <person name="Wendel J.F."/>
        </authorList>
    </citation>
    <scope>NUCLEOTIDE SEQUENCE [LARGE SCALE GENOMIC DNA]</scope>
    <source>
        <strain evidence="1">27</strain>
        <tissue evidence="1">Leaf</tissue>
    </source>
</reference>
<evidence type="ECO:0000313" key="2">
    <source>
        <dbReference type="Proteomes" id="UP000593561"/>
    </source>
</evidence>